<comment type="caution">
    <text evidence="1">The sequence shown here is derived from an EMBL/GenBank/DDBJ whole genome shotgun (WGS) entry which is preliminary data.</text>
</comment>
<protein>
    <submittedName>
        <fullName evidence="1">Uncharacterized protein</fullName>
    </submittedName>
</protein>
<reference evidence="1 2" key="1">
    <citation type="submission" date="2024-04" db="EMBL/GenBank/DDBJ databases">
        <title>The reference genome of an endangered Asteraceae, Deinandra increscens subsp. villosa, native to the Central Coast of California.</title>
        <authorList>
            <person name="Guilliams M."/>
            <person name="Hasenstab-Lehman K."/>
            <person name="Meyer R."/>
            <person name="Mcevoy S."/>
        </authorList>
    </citation>
    <scope>NUCLEOTIDE SEQUENCE [LARGE SCALE GENOMIC DNA]</scope>
    <source>
        <tissue evidence="1">Leaf</tissue>
    </source>
</reference>
<proteinExistence type="predicted"/>
<dbReference type="Proteomes" id="UP001408789">
    <property type="component" value="Unassembled WGS sequence"/>
</dbReference>
<accession>A0AAP0CF20</accession>
<gene>
    <name evidence="1" type="ORF">SSX86_025895</name>
</gene>
<keyword evidence="2" id="KW-1185">Reference proteome</keyword>
<dbReference type="EMBL" id="JBCNJP010000025">
    <property type="protein sequence ID" value="KAK9054816.1"/>
    <property type="molecule type" value="Genomic_DNA"/>
</dbReference>
<sequence>MNPIFRTESFTGSGPGTIREVEKRQLFLRSYQFSRKQSSGQRIKRSLFRVKRLVWVKLRAAKKMIWFRFRHGFLWKRSFVPLNHHHNNNTSVCFW</sequence>
<name>A0AAP0CF20_9ASTR</name>
<evidence type="ECO:0000313" key="1">
    <source>
        <dbReference type="EMBL" id="KAK9054816.1"/>
    </source>
</evidence>
<evidence type="ECO:0000313" key="2">
    <source>
        <dbReference type="Proteomes" id="UP001408789"/>
    </source>
</evidence>
<dbReference type="AlphaFoldDB" id="A0AAP0CF20"/>
<organism evidence="1 2">
    <name type="scientific">Deinandra increscens subsp. villosa</name>
    <dbReference type="NCBI Taxonomy" id="3103831"/>
    <lineage>
        <taxon>Eukaryota</taxon>
        <taxon>Viridiplantae</taxon>
        <taxon>Streptophyta</taxon>
        <taxon>Embryophyta</taxon>
        <taxon>Tracheophyta</taxon>
        <taxon>Spermatophyta</taxon>
        <taxon>Magnoliopsida</taxon>
        <taxon>eudicotyledons</taxon>
        <taxon>Gunneridae</taxon>
        <taxon>Pentapetalae</taxon>
        <taxon>asterids</taxon>
        <taxon>campanulids</taxon>
        <taxon>Asterales</taxon>
        <taxon>Asteraceae</taxon>
        <taxon>Asteroideae</taxon>
        <taxon>Heliantheae alliance</taxon>
        <taxon>Madieae</taxon>
        <taxon>Madiinae</taxon>
        <taxon>Deinandra</taxon>
    </lineage>
</organism>